<protein>
    <submittedName>
        <fullName evidence="1">Uncharacterized protein</fullName>
    </submittedName>
</protein>
<name>A0A934R874_9BACT</name>
<sequence length="196" mass="22220">MGSLAVIFKWMVIFLLAAGGLRADDVSDYREWHEKCLATDDAKVIDGYIGRFQARFDADPSDQLAKVYLGSAYTLRSAASGWGPKKLEYLKKGGRLMDEAAGAAWHNPRVRFLRGANGYKVPKRFNRRPVAVEDFTYLMPIAIKGGHGLKLRERQAMLYYAWRTFDEEGHKEMATQARTHCHQLDPSSWYGKEAGK</sequence>
<accession>A0A934R874</accession>
<evidence type="ECO:0000313" key="2">
    <source>
        <dbReference type="Proteomes" id="UP000658278"/>
    </source>
</evidence>
<reference evidence="1" key="1">
    <citation type="submission" date="2021-01" db="EMBL/GenBank/DDBJ databases">
        <title>Modified the classification status of verrucomicrobia.</title>
        <authorList>
            <person name="Feng X."/>
        </authorList>
    </citation>
    <scope>NUCLEOTIDE SEQUENCE</scope>
    <source>
        <strain evidence="1">KCTC 22201</strain>
    </source>
</reference>
<comment type="caution">
    <text evidence="1">The sequence shown here is derived from an EMBL/GenBank/DDBJ whole genome shotgun (WGS) entry which is preliminary data.</text>
</comment>
<proteinExistence type="predicted"/>
<organism evidence="1 2">
    <name type="scientific">Haloferula rosea</name>
    <dbReference type="NCBI Taxonomy" id="490093"/>
    <lineage>
        <taxon>Bacteria</taxon>
        <taxon>Pseudomonadati</taxon>
        <taxon>Verrucomicrobiota</taxon>
        <taxon>Verrucomicrobiia</taxon>
        <taxon>Verrucomicrobiales</taxon>
        <taxon>Verrucomicrobiaceae</taxon>
        <taxon>Haloferula</taxon>
    </lineage>
</organism>
<dbReference type="AlphaFoldDB" id="A0A934R874"/>
<keyword evidence="2" id="KW-1185">Reference proteome</keyword>
<evidence type="ECO:0000313" key="1">
    <source>
        <dbReference type="EMBL" id="MBK1826087.1"/>
    </source>
</evidence>
<dbReference type="RefSeq" id="WP_200276435.1">
    <property type="nucleotide sequence ID" value="NZ_JAENII010000002.1"/>
</dbReference>
<dbReference type="EMBL" id="JAENII010000002">
    <property type="protein sequence ID" value="MBK1826087.1"/>
    <property type="molecule type" value="Genomic_DNA"/>
</dbReference>
<gene>
    <name evidence="1" type="ORF">JIN81_03590</name>
</gene>
<dbReference type="Proteomes" id="UP000658278">
    <property type="component" value="Unassembled WGS sequence"/>
</dbReference>